<name>A0A2J6R3X2_HYAVF</name>
<sequence length="115" mass="12924">MSELRCIMLGSILVSNFLLYSSQQLVRARKKIPGDSRVWIVKLSQRSTLYVVYEGTRGTSAGNPAETSRHAYFCTSIFETQEVPSSHSLYHLVCTIHASRNIAESSLHMLVYVAQ</sequence>
<organism evidence="2 3">
    <name type="scientific">Hyaloscypha variabilis (strain UAMH 11265 / GT02V1 / F)</name>
    <name type="common">Meliniomyces variabilis</name>
    <dbReference type="NCBI Taxonomy" id="1149755"/>
    <lineage>
        <taxon>Eukaryota</taxon>
        <taxon>Fungi</taxon>
        <taxon>Dikarya</taxon>
        <taxon>Ascomycota</taxon>
        <taxon>Pezizomycotina</taxon>
        <taxon>Leotiomycetes</taxon>
        <taxon>Helotiales</taxon>
        <taxon>Hyaloscyphaceae</taxon>
        <taxon>Hyaloscypha</taxon>
        <taxon>Hyaloscypha variabilis</taxon>
    </lineage>
</organism>
<feature type="chain" id="PRO_5014319543" description="Secreted protein" evidence="1">
    <location>
        <begin position="29"/>
        <end position="115"/>
    </location>
</feature>
<gene>
    <name evidence="2" type="ORF">L207DRAFT_167976</name>
</gene>
<feature type="signal peptide" evidence="1">
    <location>
        <begin position="1"/>
        <end position="28"/>
    </location>
</feature>
<dbReference type="Proteomes" id="UP000235786">
    <property type="component" value="Unassembled WGS sequence"/>
</dbReference>
<dbReference type="EMBL" id="KZ613956">
    <property type="protein sequence ID" value="PMD33220.1"/>
    <property type="molecule type" value="Genomic_DNA"/>
</dbReference>
<protein>
    <recommendedName>
        <fullName evidence="4">Secreted protein</fullName>
    </recommendedName>
</protein>
<evidence type="ECO:0000313" key="2">
    <source>
        <dbReference type="EMBL" id="PMD33220.1"/>
    </source>
</evidence>
<keyword evidence="3" id="KW-1185">Reference proteome</keyword>
<evidence type="ECO:0008006" key="4">
    <source>
        <dbReference type="Google" id="ProtNLM"/>
    </source>
</evidence>
<dbReference type="AlphaFoldDB" id="A0A2J6R3X2"/>
<evidence type="ECO:0000313" key="3">
    <source>
        <dbReference type="Proteomes" id="UP000235786"/>
    </source>
</evidence>
<evidence type="ECO:0000256" key="1">
    <source>
        <dbReference type="SAM" id="SignalP"/>
    </source>
</evidence>
<proteinExistence type="predicted"/>
<accession>A0A2J6R3X2</accession>
<keyword evidence="1" id="KW-0732">Signal</keyword>
<reference evidence="2 3" key="1">
    <citation type="submission" date="2016-04" db="EMBL/GenBank/DDBJ databases">
        <title>A degradative enzymes factory behind the ericoid mycorrhizal symbiosis.</title>
        <authorList>
            <consortium name="DOE Joint Genome Institute"/>
            <person name="Martino E."/>
            <person name="Morin E."/>
            <person name="Grelet G."/>
            <person name="Kuo A."/>
            <person name="Kohler A."/>
            <person name="Daghino S."/>
            <person name="Barry K."/>
            <person name="Choi C."/>
            <person name="Cichocki N."/>
            <person name="Clum A."/>
            <person name="Copeland A."/>
            <person name="Hainaut M."/>
            <person name="Haridas S."/>
            <person name="Labutti K."/>
            <person name="Lindquist E."/>
            <person name="Lipzen A."/>
            <person name="Khouja H.-R."/>
            <person name="Murat C."/>
            <person name="Ohm R."/>
            <person name="Olson A."/>
            <person name="Spatafora J."/>
            <person name="Veneault-Fourrey C."/>
            <person name="Henrissat B."/>
            <person name="Grigoriev I."/>
            <person name="Martin F."/>
            <person name="Perotto S."/>
        </authorList>
    </citation>
    <scope>NUCLEOTIDE SEQUENCE [LARGE SCALE GENOMIC DNA]</scope>
    <source>
        <strain evidence="2 3">F</strain>
    </source>
</reference>